<accession>A0A1J9QAW2</accession>
<sequence length="62" mass="6760">MDYIPQDPAANDGITIIWEEGNPTPKVQITNTSIVKAVSRAGAKPKGNTSERGLFAWNRYLG</sequence>
<proteinExistence type="predicted"/>
<gene>
    <name evidence="1" type="ORF">ACJ73_02961</name>
</gene>
<dbReference type="VEuPathDB" id="FungiDB:ACJ73_02961"/>
<dbReference type="Proteomes" id="UP000242791">
    <property type="component" value="Unassembled WGS sequence"/>
</dbReference>
<evidence type="ECO:0000313" key="1">
    <source>
        <dbReference type="EMBL" id="OJD25673.1"/>
    </source>
</evidence>
<evidence type="ECO:0000313" key="2">
    <source>
        <dbReference type="Proteomes" id="UP000242791"/>
    </source>
</evidence>
<comment type="caution">
    <text evidence="1">The sequence shown here is derived from an EMBL/GenBank/DDBJ whole genome shotgun (WGS) entry which is preliminary data.</text>
</comment>
<organism evidence="1 2">
    <name type="scientific">Blastomyces percursus</name>
    <dbReference type="NCBI Taxonomy" id="1658174"/>
    <lineage>
        <taxon>Eukaryota</taxon>
        <taxon>Fungi</taxon>
        <taxon>Dikarya</taxon>
        <taxon>Ascomycota</taxon>
        <taxon>Pezizomycotina</taxon>
        <taxon>Eurotiomycetes</taxon>
        <taxon>Eurotiomycetidae</taxon>
        <taxon>Onygenales</taxon>
        <taxon>Ajellomycetaceae</taxon>
        <taxon>Blastomyces</taxon>
    </lineage>
</organism>
<name>A0A1J9QAW2_9EURO</name>
<dbReference type="EMBL" id="LGTZ01000336">
    <property type="protein sequence ID" value="OJD25673.1"/>
    <property type="molecule type" value="Genomic_DNA"/>
</dbReference>
<feature type="non-terminal residue" evidence="1">
    <location>
        <position position="62"/>
    </location>
</feature>
<keyword evidence="2" id="KW-1185">Reference proteome</keyword>
<protein>
    <submittedName>
        <fullName evidence="1">Uncharacterized protein</fullName>
    </submittedName>
</protein>
<reference evidence="1 2" key="1">
    <citation type="submission" date="2015-08" db="EMBL/GenBank/DDBJ databases">
        <title>Emmonsia species relationships and genome sequence.</title>
        <authorList>
            <person name="Cuomo C.A."/>
            <person name="Schwartz I.S."/>
            <person name="Kenyon C."/>
            <person name="De Hoog G.S."/>
            <person name="Govender N.P."/>
            <person name="Botha A."/>
            <person name="Moreno L."/>
            <person name="De Vries M."/>
            <person name="Munoz J.F."/>
            <person name="Stielow J.B."/>
        </authorList>
    </citation>
    <scope>NUCLEOTIDE SEQUENCE [LARGE SCALE GENOMIC DNA]</scope>
    <source>
        <strain evidence="1 2">EI222</strain>
    </source>
</reference>
<dbReference type="AlphaFoldDB" id="A0A1J9QAW2"/>